<dbReference type="RefSeq" id="WP_264139622.1">
    <property type="nucleotide sequence ID" value="NZ_JAOYOD010000001.1"/>
</dbReference>
<comment type="caution">
    <text evidence="2">The sequence shown here is derived from an EMBL/GenBank/DDBJ whole genome shotgun (WGS) entry which is preliminary data.</text>
</comment>
<proteinExistence type="predicted"/>
<accession>A0ABT3CYF2</accession>
<reference evidence="2 3" key="1">
    <citation type="submission" date="2022-10" db="EMBL/GenBank/DDBJ databases">
        <title>Comparative genomics and taxonomic characterization of three novel marine species of genus Reichenbachiella exhibiting antioxidant and polysaccharide degradation activities.</title>
        <authorList>
            <person name="Muhammad N."/>
            <person name="Lee Y.-J."/>
            <person name="Ko J."/>
            <person name="Kim S.-G."/>
        </authorList>
    </citation>
    <scope>NUCLEOTIDE SEQUENCE [LARGE SCALE GENOMIC DNA]</scope>
    <source>
        <strain evidence="2 3">ABR2-5</strain>
    </source>
</reference>
<sequence length="183" mass="20868">MKIITKKYLYWAASLLFIIGIALSIYSLLGGYDKIEIAQSTNNVYSVVGKWVEGERMHQVERETFNEMRDLVINEKFKGELCMIDYPSDTLGENEIKRFIGVLLDGEEVTAIPSGFTVLEISTRRSYKTALAMHPLVMPNSEKIDQALRSYAKENFGDSLQSLSMEIYYPDNSVLIEKFAVEE</sequence>
<evidence type="ECO:0008006" key="4">
    <source>
        <dbReference type="Google" id="ProtNLM"/>
    </source>
</evidence>
<evidence type="ECO:0000256" key="1">
    <source>
        <dbReference type="SAM" id="Phobius"/>
    </source>
</evidence>
<evidence type="ECO:0000313" key="3">
    <source>
        <dbReference type="Proteomes" id="UP001300692"/>
    </source>
</evidence>
<keyword evidence="1" id="KW-1133">Transmembrane helix</keyword>
<organism evidence="2 3">
    <name type="scientific">Reichenbachiella ulvae</name>
    <dbReference type="NCBI Taxonomy" id="2980104"/>
    <lineage>
        <taxon>Bacteria</taxon>
        <taxon>Pseudomonadati</taxon>
        <taxon>Bacteroidota</taxon>
        <taxon>Cytophagia</taxon>
        <taxon>Cytophagales</taxon>
        <taxon>Reichenbachiellaceae</taxon>
        <taxon>Reichenbachiella</taxon>
    </lineage>
</organism>
<feature type="transmembrane region" description="Helical" evidence="1">
    <location>
        <begin position="9"/>
        <end position="29"/>
    </location>
</feature>
<keyword evidence="1" id="KW-0812">Transmembrane</keyword>
<gene>
    <name evidence="2" type="ORF">N7U62_18750</name>
</gene>
<dbReference type="Proteomes" id="UP001300692">
    <property type="component" value="Unassembled WGS sequence"/>
</dbReference>
<name>A0ABT3CYF2_9BACT</name>
<dbReference type="EMBL" id="JAOYOD010000001">
    <property type="protein sequence ID" value="MCV9388728.1"/>
    <property type="molecule type" value="Genomic_DNA"/>
</dbReference>
<evidence type="ECO:0000313" key="2">
    <source>
        <dbReference type="EMBL" id="MCV9388728.1"/>
    </source>
</evidence>
<keyword evidence="1" id="KW-0472">Membrane</keyword>
<protein>
    <recommendedName>
        <fullName evidence="4">GyrI-like small molecule binding domain-containing protein</fullName>
    </recommendedName>
</protein>
<keyword evidence="3" id="KW-1185">Reference proteome</keyword>